<sequence length="153" mass="16885">MASVLDPQKVAELQRRFTGLNDKLEYIPGHTIATKYDGYKGAQESAGAASKIYSNTARGLKATKPYQGNVYGPVGGGMYYPTGHTTLAPLAGTATAAAQYHAERRDSFNTKYVDVLHAKGEHEGHVEQADNAHKSARKFSRFQTQHEKYMTYR</sequence>
<reference evidence="1 2" key="1">
    <citation type="journal article" date="2022" name="New Phytol.">
        <title>Ecological generalism drives hyperdiversity of secondary metabolite gene clusters in xylarialean endophytes.</title>
        <authorList>
            <person name="Franco M.E.E."/>
            <person name="Wisecaver J.H."/>
            <person name="Arnold A.E."/>
            <person name="Ju Y.M."/>
            <person name="Slot J.C."/>
            <person name="Ahrendt S."/>
            <person name="Moore L.P."/>
            <person name="Eastman K.E."/>
            <person name="Scott K."/>
            <person name="Konkel Z."/>
            <person name="Mondo S.J."/>
            <person name="Kuo A."/>
            <person name="Hayes R.D."/>
            <person name="Haridas S."/>
            <person name="Andreopoulos B."/>
            <person name="Riley R."/>
            <person name="LaButti K."/>
            <person name="Pangilinan J."/>
            <person name="Lipzen A."/>
            <person name="Amirebrahimi M."/>
            <person name="Yan J."/>
            <person name="Adam C."/>
            <person name="Keymanesh K."/>
            <person name="Ng V."/>
            <person name="Louie K."/>
            <person name="Northen T."/>
            <person name="Drula E."/>
            <person name="Henrissat B."/>
            <person name="Hsieh H.M."/>
            <person name="Youens-Clark K."/>
            <person name="Lutzoni F."/>
            <person name="Miadlikowska J."/>
            <person name="Eastwood D.C."/>
            <person name="Hamelin R.C."/>
            <person name="Grigoriev I.V."/>
            <person name="U'Ren J.M."/>
        </authorList>
    </citation>
    <scope>NUCLEOTIDE SEQUENCE [LARGE SCALE GENOMIC DNA]</scope>
    <source>
        <strain evidence="1 2">ER1909</strain>
    </source>
</reference>
<dbReference type="Proteomes" id="UP001497680">
    <property type="component" value="Unassembled WGS sequence"/>
</dbReference>
<name>A0ACC0CIJ7_9PEZI</name>
<dbReference type="EMBL" id="MU394471">
    <property type="protein sequence ID" value="KAI6080196.1"/>
    <property type="molecule type" value="Genomic_DNA"/>
</dbReference>
<accession>A0ACC0CIJ7</accession>
<comment type="caution">
    <text evidence="1">The sequence shown here is derived from an EMBL/GenBank/DDBJ whole genome shotgun (WGS) entry which is preliminary data.</text>
</comment>
<proteinExistence type="predicted"/>
<protein>
    <submittedName>
        <fullName evidence="1">Uncharacterized protein</fullName>
    </submittedName>
</protein>
<gene>
    <name evidence="1" type="ORF">F4821DRAFT_252067</name>
</gene>
<evidence type="ECO:0000313" key="2">
    <source>
        <dbReference type="Proteomes" id="UP001497680"/>
    </source>
</evidence>
<keyword evidence="2" id="KW-1185">Reference proteome</keyword>
<evidence type="ECO:0000313" key="1">
    <source>
        <dbReference type="EMBL" id="KAI6080196.1"/>
    </source>
</evidence>
<organism evidence="1 2">
    <name type="scientific">Hypoxylon rubiginosum</name>
    <dbReference type="NCBI Taxonomy" id="110542"/>
    <lineage>
        <taxon>Eukaryota</taxon>
        <taxon>Fungi</taxon>
        <taxon>Dikarya</taxon>
        <taxon>Ascomycota</taxon>
        <taxon>Pezizomycotina</taxon>
        <taxon>Sordariomycetes</taxon>
        <taxon>Xylariomycetidae</taxon>
        <taxon>Xylariales</taxon>
        <taxon>Hypoxylaceae</taxon>
        <taxon>Hypoxylon</taxon>
    </lineage>
</organism>